<dbReference type="PROSITE" id="PS00107">
    <property type="entry name" value="PROTEIN_KINASE_ATP"/>
    <property type="match status" value="1"/>
</dbReference>
<evidence type="ECO:0000256" key="4">
    <source>
        <dbReference type="ARBA" id="ARBA00022741"/>
    </source>
</evidence>
<dbReference type="SUPFAM" id="SSF47473">
    <property type="entry name" value="EF-hand"/>
    <property type="match status" value="1"/>
</dbReference>
<dbReference type="InterPro" id="IPR017441">
    <property type="entry name" value="Protein_kinase_ATP_BS"/>
</dbReference>
<dbReference type="CDD" id="cd05117">
    <property type="entry name" value="STKc_CAMK"/>
    <property type="match status" value="1"/>
</dbReference>
<comment type="caution">
    <text evidence="13">The sequence shown here is derived from an EMBL/GenBank/DDBJ whole genome shotgun (WGS) entry which is preliminary data.</text>
</comment>
<dbReference type="EMBL" id="CAUYUJ010014259">
    <property type="protein sequence ID" value="CAK0838934.1"/>
    <property type="molecule type" value="Genomic_DNA"/>
</dbReference>
<keyword evidence="6" id="KW-0106">Calcium</keyword>
<dbReference type="Pfam" id="PF00069">
    <property type="entry name" value="Pkinase"/>
    <property type="match status" value="1"/>
</dbReference>
<keyword evidence="3" id="KW-0808">Transferase</keyword>
<evidence type="ECO:0000256" key="2">
    <source>
        <dbReference type="ARBA" id="ARBA00022527"/>
    </source>
</evidence>
<sequence>MGACGCVCNSSLTEQKAVKGRGHGTSTVEKHHQINIKHLSVHKFYDLGDKIGQGSYGTVYRATQRASGKECAVKCLQTRFKTQSRRCNREVAVMRSIDHPNVVKLMESFQDRRCTYLVVELCKGGQLLSHCMTEGKPFSEQKTALVLQQILRGTLYLHTHSIVHRDLKPDNLLFSSDAPASDNAVKIIDFGLARKFAVGDKLKTMVGSPVYVAPEVLNGKGYDSKVDIWSLGATAYVLACGHLPFRGHTTQSVLDKVAEGRVSFWPPHWKKASAQTKLFVSSLLCRDPESRPTAAQALSHAWLASQASPEAASLPCGVVANLRKFGSQDAFFKAVLHIVAGLLDDAEVGALRSAFVALDADGDGRLSPRELREGIRLSGFELSEEELRKTLEGMDVNGNGAVEYTEFLAAAVDRSKCQGEGLCRYAFDVLDWDGDGEISPQDVKCALHHRNLSGALGAEFQAIAESMPVDRARSLNLDDFTALLCR</sequence>
<evidence type="ECO:0000256" key="10">
    <source>
        <dbReference type="RuleBase" id="RU000304"/>
    </source>
</evidence>
<dbReference type="PROSITE" id="PS00018">
    <property type="entry name" value="EF_HAND_1"/>
    <property type="match status" value="2"/>
</dbReference>
<feature type="domain" description="Protein kinase" evidence="11">
    <location>
        <begin position="45"/>
        <end position="303"/>
    </location>
</feature>
<keyword evidence="2 10" id="KW-0723">Serine/threonine-protein kinase</keyword>
<keyword evidence="14" id="KW-1185">Reference proteome</keyword>
<accession>A0ABN9T1V3</accession>
<evidence type="ECO:0000256" key="9">
    <source>
        <dbReference type="PROSITE-ProRule" id="PRU10141"/>
    </source>
</evidence>
<feature type="binding site" evidence="9">
    <location>
        <position position="74"/>
    </location>
    <ligand>
        <name>ATP</name>
        <dbReference type="ChEBI" id="CHEBI:30616"/>
    </ligand>
</feature>
<evidence type="ECO:0000256" key="8">
    <source>
        <dbReference type="ARBA" id="ARBA00024334"/>
    </source>
</evidence>
<dbReference type="Gene3D" id="1.10.510.10">
    <property type="entry name" value="Transferase(Phosphotransferase) domain 1"/>
    <property type="match status" value="1"/>
</dbReference>
<dbReference type="PROSITE" id="PS00108">
    <property type="entry name" value="PROTEIN_KINASE_ST"/>
    <property type="match status" value="1"/>
</dbReference>
<comment type="cofactor">
    <cofactor evidence="1">
        <name>Mg(2+)</name>
        <dbReference type="ChEBI" id="CHEBI:18420"/>
    </cofactor>
</comment>
<keyword evidence="7 9" id="KW-0067">ATP-binding</keyword>
<dbReference type="InterPro" id="IPR002048">
    <property type="entry name" value="EF_hand_dom"/>
</dbReference>
<dbReference type="InterPro" id="IPR011992">
    <property type="entry name" value="EF-hand-dom_pair"/>
</dbReference>
<dbReference type="Gene3D" id="1.10.238.10">
    <property type="entry name" value="EF-hand"/>
    <property type="match status" value="1"/>
</dbReference>
<dbReference type="InterPro" id="IPR008271">
    <property type="entry name" value="Ser/Thr_kinase_AS"/>
</dbReference>
<dbReference type="CDD" id="cd00051">
    <property type="entry name" value="EFh"/>
    <property type="match status" value="1"/>
</dbReference>
<proteinExistence type="inferred from homology"/>
<evidence type="ECO:0000259" key="11">
    <source>
        <dbReference type="PROSITE" id="PS50011"/>
    </source>
</evidence>
<keyword evidence="5" id="KW-0418">Kinase</keyword>
<evidence type="ECO:0000256" key="6">
    <source>
        <dbReference type="ARBA" id="ARBA00022837"/>
    </source>
</evidence>
<feature type="domain" description="EF-hand" evidence="12">
    <location>
        <begin position="346"/>
        <end position="381"/>
    </location>
</feature>
<gene>
    <name evidence="13" type="ORF">PCOR1329_LOCUS34765</name>
</gene>
<evidence type="ECO:0000256" key="1">
    <source>
        <dbReference type="ARBA" id="ARBA00001946"/>
    </source>
</evidence>
<dbReference type="SMART" id="SM00220">
    <property type="entry name" value="S_TKc"/>
    <property type="match status" value="1"/>
</dbReference>
<dbReference type="Gene3D" id="3.30.200.20">
    <property type="entry name" value="Phosphorylase Kinase, domain 1"/>
    <property type="match status" value="1"/>
</dbReference>
<keyword evidence="4 9" id="KW-0547">Nucleotide-binding</keyword>
<evidence type="ECO:0000313" key="13">
    <source>
        <dbReference type="EMBL" id="CAK0838934.1"/>
    </source>
</evidence>
<dbReference type="PANTHER" id="PTHR24349">
    <property type="entry name" value="SERINE/THREONINE-PROTEIN KINASE"/>
    <property type="match status" value="1"/>
</dbReference>
<evidence type="ECO:0000256" key="3">
    <source>
        <dbReference type="ARBA" id="ARBA00022679"/>
    </source>
</evidence>
<dbReference type="SMART" id="SM00054">
    <property type="entry name" value="EFh"/>
    <property type="match status" value="3"/>
</dbReference>
<evidence type="ECO:0000259" key="12">
    <source>
        <dbReference type="PROSITE" id="PS50222"/>
    </source>
</evidence>
<evidence type="ECO:0000256" key="5">
    <source>
        <dbReference type="ARBA" id="ARBA00022777"/>
    </source>
</evidence>
<dbReference type="PROSITE" id="PS50011">
    <property type="entry name" value="PROTEIN_KINASE_DOM"/>
    <property type="match status" value="1"/>
</dbReference>
<dbReference type="InterPro" id="IPR011009">
    <property type="entry name" value="Kinase-like_dom_sf"/>
</dbReference>
<feature type="domain" description="EF-hand" evidence="12">
    <location>
        <begin position="418"/>
        <end position="453"/>
    </location>
</feature>
<protein>
    <recommendedName>
        <fullName evidence="15">Non-specific serine/threonine protein kinase</fullName>
    </recommendedName>
</protein>
<dbReference type="SUPFAM" id="SSF56112">
    <property type="entry name" value="Protein kinase-like (PK-like)"/>
    <property type="match status" value="1"/>
</dbReference>
<organism evidence="13 14">
    <name type="scientific">Prorocentrum cordatum</name>
    <dbReference type="NCBI Taxonomy" id="2364126"/>
    <lineage>
        <taxon>Eukaryota</taxon>
        <taxon>Sar</taxon>
        <taxon>Alveolata</taxon>
        <taxon>Dinophyceae</taxon>
        <taxon>Prorocentrales</taxon>
        <taxon>Prorocentraceae</taxon>
        <taxon>Prorocentrum</taxon>
    </lineage>
</organism>
<feature type="domain" description="EF-hand" evidence="12">
    <location>
        <begin position="382"/>
        <end position="417"/>
    </location>
</feature>
<dbReference type="PROSITE" id="PS50222">
    <property type="entry name" value="EF_HAND_2"/>
    <property type="match status" value="3"/>
</dbReference>
<evidence type="ECO:0000313" key="14">
    <source>
        <dbReference type="Proteomes" id="UP001189429"/>
    </source>
</evidence>
<reference evidence="13" key="1">
    <citation type="submission" date="2023-10" db="EMBL/GenBank/DDBJ databases">
        <authorList>
            <person name="Chen Y."/>
            <person name="Shah S."/>
            <person name="Dougan E. K."/>
            <person name="Thang M."/>
            <person name="Chan C."/>
        </authorList>
    </citation>
    <scope>NUCLEOTIDE SEQUENCE [LARGE SCALE GENOMIC DNA]</scope>
</reference>
<dbReference type="Pfam" id="PF13499">
    <property type="entry name" value="EF-hand_7"/>
    <property type="match status" value="1"/>
</dbReference>
<evidence type="ECO:0000256" key="7">
    <source>
        <dbReference type="ARBA" id="ARBA00022840"/>
    </source>
</evidence>
<dbReference type="InterPro" id="IPR050205">
    <property type="entry name" value="CDPK_Ser/Thr_kinases"/>
</dbReference>
<dbReference type="InterPro" id="IPR018247">
    <property type="entry name" value="EF_Hand_1_Ca_BS"/>
</dbReference>
<evidence type="ECO:0008006" key="15">
    <source>
        <dbReference type="Google" id="ProtNLM"/>
    </source>
</evidence>
<dbReference type="InterPro" id="IPR000719">
    <property type="entry name" value="Prot_kinase_dom"/>
</dbReference>
<dbReference type="Proteomes" id="UP001189429">
    <property type="component" value="Unassembled WGS sequence"/>
</dbReference>
<name>A0ABN9T1V3_9DINO</name>
<comment type="similarity">
    <text evidence="8">Belongs to the protein kinase superfamily. Ser/Thr protein kinase family. CDPK subfamily.</text>
</comment>